<dbReference type="SUPFAM" id="SSF141868">
    <property type="entry name" value="EAL domain-like"/>
    <property type="match status" value="1"/>
</dbReference>
<dbReference type="Pfam" id="PF00571">
    <property type="entry name" value="CBS"/>
    <property type="match status" value="1"/>
</dbReference>
<dbReference type="RefSeq" id="WP_092161002.1">
    <property type="nucleotide sequence ID" value="NZ_FNGA01000003.1"/>
</dbReference>
<evidence type="ECO:0000259" key="1">
    <source>
        <dbReference type="PROSITE" id="PS50883"/>
    </source>
</evidence>
<dbReference type="CDD" id="cd01949">
    <property type="entry name" value="GGDEF"/>
    <property type="match status" value="1"/>
</dbReference>
<dbReference type="Gene3D" id="3.20.20.450">
    <property type="entry name" value="EAL domain"/>
    <property type="match status" value="1"/>
</dbReference>
<dbReference type="AlphaFoldDB" id="A0A1G9HIK6"/>
<feature type="domain" description="GGDEF" evidence="2">
    <location>
        <begin position="602"/>
        <end position="754"/>
    </location>
</feature>
<dbReference type="Gene3D" id="3.10.580.10">
    <property type="entry name" value="CBS-domain"/>
    <property type="match status" value="1"/>
</dbReference>
<dbReference type="NCBIfam" id="TIGR00254">
    <property type="entry name" value="GGDEF"/>
    <property type="match status" value="1"/>
</dbReference>
<dbReference type="Pfam" id="PF00990">
    <property type="entry name" value="GGDEF"/>
    <property type="match status" value="1"/>
</dbReference>
<dbReference type="InterPro" id="IPR035919">
    <property type="entry name" value="EAL_sf"/>
</dbReference>
<dbReference type="SUPFAM" id="SSF54631">
    <property type="entry name" value="CBS-domain pair"/>
    <property type="match status" value="1"/>
</dbReference>
<dbReference type="STRING" id="246191.SAMN05660337_2177"/>
<evidence type="ECO:0000313" key="4">
    <source>
        <dbReference type="Proteomes" id="UP000199053"/>
    </source>
</evidence>
<dbReference type="InterPro" id="IPR050706">
    <property type="entry name" value="Cyclic-di-GMP_PDE-like"/>
</dbReference>
<dbReference type="EMBL" id="FNGA01000003">
    <property type="protein sequence ID" value="SDL12586.1"/>
    <property type="molecule type" value="Genomic_DNA"/>
</dbReference>
<reference evidence="4" key="1">
    <citation type="submission" date="2016-10" db="EMBL/GenBank/DDBJ databases">
        <authorList>
            <person name="Varghese N."/>
            <person name="Submissions S."/>
        </authorList>
    </citation>
    <scope>NUCLEOTIDE SEQUENCE [LARGE SCALE GENOMIC DNA]</scope>
    <source>
        <strain evidence="4">DSM 16995</strain>
    </source>
</reference>
<accession>A0A1G9HIK6</accession>
<name>A0A1G9HIK6_9BACT</name>
<dbReference type="PANTHER" id="PTHR33121:SF76">
    <property type="entry name" value="SIGNALING PROTEIN"/>
    <property type="match status" value="1"/>
</dbReference>
<evidence type="ECO:0000259" key="2">
    <source>
        <dbReference type="PROSITE" id="PS50887"/>
    </source>
</evidence>
<evidence type="ECO:0000313" key="3">
    <source>
        <dbReference type="EMBL" id="SDL12586.1"/>
    </source>
</evidence>
<dbReference type="Gene3D" id="3.30.70.270">
    <property type="match status" value="1"/>
</dbReference>
<dbReference type="Pfam" id="PF00563">
    <property type="entry name" value="EAL"/>
    <property type="match status" value="1"/>
</dbReference>
<dbReference type="PROSITE" id="PS50887">
    <property type="entry name" value="GGDEF"/>
    <property type="match status" value="1"/>
</dbReference>
<proteinExistence type="predicted"/>
<dbReference type="PANTHER" id="PTHR33121">
    <property type="entry name" value="CYCLIC DI-GMP PHOSPHODIESTERASE PDEF"/>
    <property type="match status" value="1"/>
</dbReference>
<protein>
    <submittedName>
        <fullName evidence="3">Diguanylate cyclase (GGDEF) domain-containing protein</fullName>
    </submittedName>
</protein>
<keyword evidence="4" id="KW-1185">Reference proteome</keyword>
<dbReference type="GO" id="GO:0071111">
    <property type="term" value="F:cyclic-guanylate-specific phosphodiesterase activity"/>
    <property type="evidence" value="ECO:0007669"/>
    <property type="project" value="InterPro"/>
</dbReference>
<dbReference type="SMART" id="SM00267">
    <property type="entry name" value="GGDEF"/>
    <property type="match status" value="1"/>
</dbReference>
<organism evidence="3 4">
    <name type="scientific">Maridesulfovibrio ferrireducens</name>
    <dbReference type="NCBI Taxonomy" id="246191"/>
    <lineage>
        <taxon>Bacteria</taxon>
        <taxon>Pseudomonadati</taxon>
        <taxon>Thermodesulfobacteriota</taxon>
        <taxon>Desulfovibrionia</taxon>
        <taxon>Desulfovibrionales</taxon>
        <taxon>Desulfovibrionaceae</taxon>
        <taxon>Maridesulfovibrio</taxon>
    </lineage>
</organism>
<dbReference type="InterPro" id="IPR000644">
    <property type="entry name" value="CBS_dom"/>
</dbReference>
<dbReference type="CDD" id="cd04598">
    <property type="entry name" value="CBS_pair_GGDEF_EAL"/>
    <property type="match status" value="1"/>
</dbReference>
<dbReference type="InterPro" id="IPR029787">
    <property type="entry name" value="Nucleotide_cyclase"/>
</dbReference>
<gene>
    <name evidence="3" type="ORF">SAMN05660337_2177</name>
</gene>
<dbReference type="Proteomes" id="UP000199053">
    <property type="component" value="Unassembled WGS sequence"/>
</dbReference>
<dbReference type="CDD" id="cd01948">
    <property type="entry name" value="EAL"/>
    <property type="match status" value="1"/>
</dbReference>
<dbReference type="InterPro" id="IPR000160">
    <property type="entry name" value="GGDEF_dom"/>
</dbReference>
<dbReference type="InterPro" id="IPR001633">
    <property type="entry name" value="EAL_dom"/>
</dbReference>
<sequence>MLRLIKKRTNAFNFPSDQNNNFFEGPGIGSLIQNVGRLNILYFAIQDFPTLTEMYGNEWSENLEAQIRTGIESEGYEHLQHNEFHIFSFNGGEFFLLDPTECKAGLSLEELAYQFKVNIENLVKSDQISRTGNTITINSGHSSFHASQTNNKLWSGFLSAIGKARLEAQNNADISNMELSKEFCDIIAQSKVNSHYQPIVNLAEKKIHGWEALARGPQNSPFRSPLTLFDMAEKLGKLFQLERICREAAISSFGEINPHQKLFLNIHPRTIVDPNFSSGETKILLDRWGLRPENIVFEITERHSVKDFITFRKTLDHYRNQGYMVAIDDAGTGYSGLSSIAEIKPDYIKLDKSFVDNIETSRVNRAIVETFTDFAEKIGGKLIVEGIETQSQAVAMMDMGVHLGQGYFFAKPAKIKPKLSLEALNVKKTPDLKNDHNICGIPVKNLATPVDSVEINTPVPVIQDFFEQEQSLSSVTVVKNGAPCGLIMEYNLNKHLSGKFGVALYTNKPITSVMDDSPLLVDLETTVENVSTQAMARERNKAYDDIIITKNGKLFGVVSVRKLLDTLAHAQVEMAKGTNPLTGLPGNLGIEQEIERRMKASQQYSIIYADLDNFKVYNDTYGFKSGDKIILLISRIITWATARHGSDTDFIGHIGGDDFVQVISPDKAERICLAITRCFKRLVKTSYNAKDNTNGWMEGKGRDGTVSRFPLVSVSLAILDCTPEQSLFEIGEQAASLKKWAKSIEGNCWVRERRQL</sequence>
<dbReference type="PROSITE" id="PS50883">
    <property type="entry name" value="EAL"/>
    <property type="match status" value="1"/>
</dbReference>
<feature type="domain" description="EAL" evidence="1">
    <location>
        <begin position="176"/>
        <end position="426"/>
    </location>
</feature>
<dbReference type="SUPFAM" id="SSF55073">
    <property type="entry name" value="Nucleotide cyclase"/>
    <property type="match status" value="1"/>
</dbReference>
<dbReference type="SMART" id="SM00052">
    <property type="entry name" value="EAL"/>
    <property type="match status" value="1"/>
</dbReference>
<dbReference type="OrthoDB" id="9813903at2"/>
<dbReference type="InterPro" id="IPR043128">
    <property type="entry name" value="Rev_trsase/Diguanyl_cyclase"/>
</dbReference>
<dbReference type="InterPro" id="IPR046342">
    <property type="entry name" value="CBS_dom_sf"/>
</dbReference>